<dbReference type="STRING" id="53376.BST25_21215"/>
<organism evidence="1 2">
    <name type="scientific">Mycobacterium heidelbergense</name>
    <dbReference type="NCBI Taxonomy" id="53376"/>
    <lineage>
        <taxon>Bacteria</taxon>
        <taxon>Bacillati</taxon>
        <taxon>Actinomycetota</taxon>
        <taxon>Actinomycetes</taxon>
        <taxon>Mycobacteriales</taxon>
        <taxon>Mycobacteriaceae</taxon>
        <taxon>Mycobacterium</taxon>
        <taxon>Mycobacterium simiae complex</taxon>
    </lineage>
</organism>
<name>A0A1X0DB56_MYCHE</name>
<gene>
    <name evidence="1" type="ORF">BST25_21215</name>
</gene>
<dbReference type="Proteomes" id="UP000192566">
    <property type="component" value="Unassembled WGS sequence"/>
</dbReference>
<evidence type="ECO:0000313" key="1">
    <source>
        <dbReference type="EMBL" id="ORA69601.1"/>
    </source>
</evidence>
<sequence>MGADAVDSDENRFSRVCCELLRGWQDPMLGTVAGATPDPDLMHAWIGRAREELKVRQRAGVASMAIGEALAGTATDEDGTWPCVAVREVLEREQDHDLERHLAISRLNQRGMTCRRPHEGGAQERKLALKYRGWADAVRDQWPRSGKLLDEIAESYEVDVGREDNESEQYLSE</sequence>
<dbReference type="RefSeq" id="WP_083077027.1">
    <property type="nucleotide sequence ID" value="NZ_AP022615.1"/>
</dbReference>
<reference evidence="1 2" key="1">
    <citation type="submission" date="2017-02" db="EMBL/GenBank/DDBJ databases">
        <title>The new phylogeny of genus Mycobacterium.</title>
        <authorList>
            <person name="Tortoli E."/>
            <person name="Trovato A."/>
            <person name="Cirillo D.M."/>
        </authorList>
    </citation>
    <scope>NUCLEOTIDE SEQUENCE [LARGE SCALE GENOMIC DNA]</scope>
    <source>
        <strain evidence="1 2">DSM 44471</strain>
    </source>
</reference>
<dbReference type="AlphaFoldDB" id="A0A1X0DB56"/>
<dbReference type="OrthoDB" id="4547231at2"/>
<comment type="caution">
    <text evidence="1">The sequence shown here is derived from an EMBL/GenBank/DDBJ whole genome shotgun (WGS) entry which is preliminary data.</text>
</comment>
<evidence type="ECO:0000313" key="2">
    <source>
        <dbReference type="Proteomes" id="UP000192566"/>
    </source>
</evidence>
<accession>A0A1X0DB56</accession>
<keyword evidence="2" id="KW-1185">Reference proteome</keyword>
<dbReference type="EMBL" id="MVHR01000047">
    <property type="protein sequence ID" value="ORA69601.1"/>
    <property type="molecule type" value="Genomic_DNA"/>
</dbReference>
<proteinExistence type="predicted"/>
<protein>
    <submittedName>
        <fullName evidence="1">Uncharacterized protein</fullName>
    </submittedName>
</protein>